<reference evidence="13" key="1">
    <citation type="submission" date="2023-08" db="EMBL/GenBank/DDBJ databases">
        <authorList>
            <person name="Audoor S."/>
            <person name="Bilcke G."/>
        </authorList>
    </citation>
    <scope>NUCLEOTIDE SEQUENCE</scope>
</reference>
<dbReference type="NCBIfam" id="TIGR00231">
    <property type="entry name" value="small_GTP"/>
    <property type="match status" value="1"/>
</dbReference>
<feature type="compositionally biased region" description="Gly residues" evidence="10">
    <location>
        <begin position="87"/>
        <end position="97"/>
    </location>
</feature>
<evidence type="ECO:0000256" key="7">
    <source>
        <dbReference type="ARBA" id="ARBA00023134"/>
    </source>
</evidence>
<dbReference type="GO" id="GO:0046872">
    <property type="term" value="F:metal ion binding"/>
    <property type="evidence" value="ECO:0007669"/>
    <property type="project" value="UniProtKB-KW"/>
</dbReference>
<name>A0AAD2G0W4_9STRA</name>
<evidence type="ECO:0000256" key="11">
    <source>
        <dbReference type="SAM" id="SignalP"/>
    </source>
</evidence>
<keyword evidence="14" id="KW-1185">Reference proteome</keyword>
<dbReference type="NCBIfam" id="TIGR03598">
    <property type="entry name" value="GTPase_YsxC"/>
    <property type="match status" value="1"/>
</dbReference>
<feature type="region of interest" description="Disordered" evidence="10">
    <location>
        <begin position="512"/>
        <end position="537"/>
    </location>
</feature>
<dbReference type="HAMAP" id="MF_00321">
    <property type="entry name" value="GTPase_EngB"/>
    <property type="match status" value="1"/>
</dbReference>
<dbReference type="Gene3D" id="3.40.50.300">
    <property type="entry name" value="P-loop containing nucleotide triphosphate hydrolases"/>
    <property type="match status" value="1"/>
</dbReference>
<dbReference type="PANTHER" id="PTHR11649:SF13">
    <property type="entry name" value="ENGB-TYPE G DOMAIN-CONTAINING PROTEIN"/>
    <property type="match status" value="1"/>
</dbReference>
<dbReference type="InterPro" id="IPR005225">
    <property type="entry name" value="Small_GTP-bd"/>
</dbReference>
<comment type="caution">
    <text evidence="13">The sequence shown here is derived from an EMBL/GenBank/DDBJ whole genome shotgun (WGS) entry which is preliminary data.</text>
</comment>
<proteinExistence type="inferred from homology"/>
<keyword evidence="7" id="KW-0342">GTP-binding</keyword>
<dbReference type="EMBL" id="CAKOGP040001969">
    <property type="protein sequence ID" value="CAJ1958284.1"/>
    <property type="molecule type" value="Genomic_DNA"/>
</dbReference>
<evidence type="ECO:0000256" key="4">
    <source>
        <dbReference type="ARBA" id="ARBA00022723"/>
    </source>
</evidence>
<dbReference type="CDD" id="cd01876">
    <property type="entry name" value="YihA_EngB"/>
    <property type="match status" value="1"/>
</dbReference>
<keyword evidence="5" id="KW-0547">Nucleotide-binding</keyword>
<keyword evidence="9" id="KW-0131">Cell cycle</keyword>
<dbReference type="Pfam" id="PF01926">
    <property type="entry name" value="MMR_HSR1"/>
    <property type="match status" value="1"/>
</dbReference>
<dbReference type="PROSITE" id="PS51706">
    <property type="entry name" value="G_ENGB"/>
    <property type="match status" value="1"/>
</dbReference>
<dbReference type="Proteomes" id="UP001295423">
    <property type="component" value="Unassembled WGS sequence"/>
</dbReference>
<evidence type="ECO:0000256" key="5">
    <source>
        <dbReference type="ARBA" id="ARBA00022741"/>
    </source>
</evidence>
<evidence type="ECO:0000313" key="13">
    <source>
        <dbReference type="EMBL" id="CAJ1958284.1"/>
    </source>
</evidence>
<feature type="compositionally biased region" description="Acidic residues" evidence="10">
    <location>
        <begin position="523"/>
        <end position="534"/>
    </location>
</feature>
<keyword evidence="6" id="KW-0460">Magnesium</keyword>
<comment type="similarity">
    <text evidence="2">Belongs to the TRAFAC class TrmE-Era-EngA-EngB-Septin-like GTPase superfamily. EngB GTPase family.</text>
</comment>
<keyword evidence="3" id="KW-0132">Cell division</keyword>
<evidence type="ECO:0000256" key="2">
    <source>
        <dbReference type="ARBA" id="ARBA00009638"/>
    </source>
</evidence>
<evidence type="ECO:0000256" key="1">
    <source>
        <dbReference type="ARBA" id="ARBA00001946"/>
    </source>
</evidence>
<dbReference type="InterPro" id="IPR027417">
    <property type="entry name" value="P-loop_NTPase"/>
</dbReference>
<evidence type="ECO:0000313" key="14">
    <source>
        <dbReference type="Proteomes" id="UP001295423"/>
    </source>
</evidence>
<dbReference type="SUPFAM" id="SSF52540">
    <property type="entry name" value="P-loop containing nucleoside triphosphate hydrolases"/>
    <property type="match status" value="1"/>
</dbReference>
<feature type="signal peptide" evidence="11">
    <location>
        <begin position="1"/>
        <end position="26"/>
    </location>
</feature>
<dbReference type="GO" id="GO:0005525">
    <property type="term" value="F:GTP binding"/>
    <property type="evidence" value="ECO:0007669"/>
    <property type="project" value="UniProtKB-KW"/>
</dbReference>
<evidence type="ECO:0000256" key="9">
    <source>
        <dbReference type="ARBA" id="ARBA00023306"/>
    </source>
</evidence>
<feature type="domain" description="EngB-type G" evidence="12">
    <location>
        <begin position="245"/>
        <end position="441"/>
    </location>
</feature>
<accession>A0AAD2G0W4</accession>
<feature type="compositionally biased region" description="Low complexity" evidence="10">
    <location>
        <begin position="140"/>
        <end position="150"/>
    </location>
</feature>
<dbReference type="AlphaFoldDB" id="A0AAD2G0W4"/>
<dbReference type="InterPro" id="IPR006073">
    <property type="entry name" value="GTP-bd"/>
</dbReference>
<dbReference type="GO" id="GO:0051301">
    <property type="term" value="P:cell division"/>
    <property type="evidence" value="ECO:0007669"/>
    <property type="project" value="UniProtKB-KW"/>
</dbReference>
<feature type="compositionally biased region" description="Low complexity" evidence="10">
    <location>
        <begin position="69"/>
        <end position="79"/>
    </location>
</feature>
<feature type="region of interest" description="Disordered" evidence="10">
    <location>
        <begin position="69"/>
        <end position="166"/>
    </location>
</feature>
<dbReference type="InterPro" id="IPR019987">
    <property type="entry name" value="GTP-bd_ribosome_bio_YsxC"/>
</dbReference>
<comment type="cofactor">
    <cofactor evidence="1">
        <name>Mg(2+)</name>
        <dbReference type="ChEBI" id="CHEBI:18420"/>
    </cofactor>
</comment>
<evidence type="ECO:0000256" key="3">
    <source>
        <dbReference type="ARBA" id="ARBA00022618"/>
    </source>
</evidence>
<gene>
    <name evidence="13" type="ORF">CYCCA115_LOCUS17114</name>
</gene>
<feature type="chain" id="PRO_5042072310" description="EngB-type G domain-containing protein" evidence="11">
    <location>
        <begin position="27"/>
        <end position="562"/>
    </location>
</feature>
<feature type="compositionally biased region" description="Basic and acidic residues" evidence="10">
    <location>
        <begin position="122"/>
        <end position="132"/>
    </location>
</feature>
<evidence type="ECO:0000259" key="12">
    <source>
        <dbReference type="PROSITE" id="PS51706"/>
    </source>
</evidence>
<sequence>MKHDHIIILFFLMMSSFQWKIKLADALLLTPPSSISYLQSTSSQEGGYQSNISSRRASPFGLQPLYAARRSSGPASAAGNKKKKAGPTGGGGGGGGPTKKKKKSSGPPTNKKGNPKKTRKTTKTEKKREKDQQMNPTLTSSSPPKQQQPKKQPHVPPPWQVVSKKDMARNVQAEKKRRKLAKEEGLHNVDTLQQEAELELELSQSFLSVQDKALVAWKRFKAQPRQDQVEFVGAYLNKQLPPTLGAPEVAFLGRSNVGKSSLLNRLVQSDQARVGKTPGATASVNLYGLYRGGGNSAANKKKAPKCLMGLVDLPGFGYAKLSKDNKEAVQMAAERYLAERKELMLGILLVDIRRVPSDDDKAVLAALYDSGVPIIVVATKVDKITSSPISTMEELPLELEKALYEIQQELGLPEGQPLCVSSTTGEGIKDLWRIIMEACEGGVAELRTKLLEQGAKARAEDEQEKSEFFDDGEDVVYNQGYDWIQDSASVMYEDEYGDSSYNVGYAASWDEEGGDGDANANFEDGDFDDYDDPGYDVMQEMPRKSLKEWRQQADEMERRGQL</sequence>
<dbReference type="InterPro" id="IPR030393">
    <property type="entry name" value="G_ENGB_dom"/>
</dbReference>
<keyword evidence="11" id="KW-0732">Signal</keyword>
<keyword evidence="8" id="KW-0717">Septation</keyword>
<evidence type="ECO:0000256" key="8">
    <source>
        <dbReference type="ARBA" id="ARBA00023210"/>
    </source>
</evidence>
<dbReference type="PANTHER" id="PTHR11649">
    <property type="entry name" value="MSS1/TRME-RELATED GTP-BINDING PROTEIN"/>
    <property type="match status" value="1"/>
</dbReference>
<evidence type="ECO:0000256" key="6">
    <source>
        <dbReference type="ARBA" id="ARBA00022842"/>
    </source>
</evidence>
<keyword evidence="4" id="KW-0479">Metal-binding</keyword>
<protein>
    <recommendedName>
        <fullName evidence="12">EngB-type G domain-containing protein</fullName>
    </recommendedName>
</protein>
<organism evidence="13 14">
    <name type="scientific">Cylindrotheca closterium</name>
    <dbReference type="NCBI Taxonomy" id="2856"/>
    <lineage>
        <taxon>Eukaryota</taxon>
        <taxon>Sar</taxon>
        <taxon>Stramenopiles</taxon>
        <taxon>Ochrophyta</taxon>
        <taxon>Bacillariophyta</taxon>
        <taxon>Bacillariophyceae</taxon>
        <taxon>Bacillariophycidae</taxon>
        <taxon>Bacillariales</taxon>
        <taxon>Bacillariaceae</taxon>
        <taxon>Cylindrotheca</taxon>
    </lineage>
</organism>
<evidence type="ECO:0000256" key="10">
    <source>
        <dbReference type="SAM" id="MobiDB-lite"/>
    </source>
</evidence>